<evidence type="ECO:0000256" key="1">
    <source>
        <dbReference type="SAM" id="MobiDB-lite"/>
    </source>
</evidence>
<comment type="caution">
    <text evidence="2">The sequence shown here is derived from an EMBL/GenBank/DDBJ whole genome shotgun (WGS) entry which is preliminary data.</text>
</comment>
<evidence type="ECO:0000313" key="2">
    <source>
        <dbReference type="EMBL" id="PLW42100.1"/>
    </source>
</evidence>
<organism evidence="2 3">
    <name type="scientific">Puccinia coronata f. sp. avenae</name>
    <dbReference type="NCBI Taxonomy" id="200324"/>
    <lineage>
        <taxon>Eukaryota</taxon>
        <taxon>Fungi</taxon>
        <taxon>Dikarya</taxon>
        <taxon>Basidiomycota</taxon>
        <taxon>Pucciniomycotina</taxon>
        <taxon>Pucciniomycetes</taxon>
        <taxon>Pucciniales</taxon>
        <taxon>Pucciniaceae</taxon>
        <taxon>Puccinia</taxon>
    </lineage>
</organism>
<sequence>MFISRDYTPTKLSFPYNSTSSLIKPPDTLPQAVSKSSSDKVTFTFSTPAHSALPISRQGTRTGGTPPPSPPSQRHSPSPTPTPEPPAPPSPRKSGHSSQLATCGSHVEKSMSQPAPPKNSGKNFEYVPVDRPPAKEIIGGIDPRNVITGSRRSGPTTSNPPITQPAKHSVMHPK</sequence>
<dbReference type="Proteomes" id="UP000235392">
    <property type="component" value="Unassembled WGS sequence"/>
</dbReference>
<feature type="region of interest" description="Disordered" evidence="1">
    <location>
        <begin position="1"/>
        <end position="174"/>
    </location>
</feature>
<reference evidence="2 3" key="1">
    <citation type="submission" date="2017-11" db="EMBL/GenBank/DDBJ databases">
        <title>De novo assembly and phasing of dikaryotic genomes from two isolates of Puccinia coronata f. sp. avenae, the causal agent of oat crown rust.</title>
        <authorList>
            <person name="Miller M.E."/>
            <person name="Zhang Y."/>
            <person name="Omidvar V."/>
            <person name="Sperschneider J."/>
            <person name="Schwessinger B."/>
            <person name="Raley C."/>
            <person name="Palmer J.M."/>
            <person name="Garnica D."/>
            <person name="Upadhyaya N."/>
            <person name="Rathjen J."/>
            <person name="Taylor J.M."/>
            <person name="Park R.F."/>
            <person name="Dodds P.N."/>
            <person name="Hirsch C.D."/>
            <person name="Kianian S.F."/>
            <person name="Figueroa M."/>
        </authorList>
    </citation>
    <scope>NUCLEOTIDE SEQUENCE [LARGE SCALE GENOMIC DNA]</scope>
    <source>
        <strain evidence="2">12SD80</strain>
    </source>
</reference>
<accession>A0A2N5UWG1</accession>
<dbReference type="AlphaFoldDB" id="A0A2N5UWG1"/>
<proteinExistence type="predicted"/>
<evidence type="ECO:0000313" key="3">
    <source>
        <dbReference type="Proteomes" id="UP000235392"/>
    </source>
</evidence>
<feature type="compositionally biased region" description="Pro residues" evidence="1">
    <location>
        <begin position="78"/>
        <end position="91"/>
    </location>
</feature>
<dbReference type="EMBL" id="PGCI01000082">
    <property type="protein sequence ID" value="PLW42100.1"/>
    <property type="molecule type" value="Genomic_DNA"/>
</dbReference>
<feature type="compositionally biased region" description="Polar residues" evidence="1">
    <location>
        <begin position="31"/>
        <end position="49"/>
    </location>
</feature>
<gene>
    <name evidence="2" type="ORF">PCASD_11931</name>
</gene>
<feature type="compositionally biased region" description="Polar residues" evidence="1">
    <location>
        <begin position="147"/>
        <end position="161"/>
    </location>
</feature>
<protein>
    <submittedName>
        <fullName evidence="2">Uncharacterized protein</fullName>
    </submittedName>
</protein>
<name>A0A2N5UWG1_9BASI</name>